<comment type="caution">
    <text evidence="1">The sequence shown here is derived from an EMBL/GenBank/DDBJ whole genome shotgun (WGS) entry which is preliminary data.</text>
</comment>
<dbReference type="EMBL" id="BARU01044450">
    <property type="protein sequence ID" value="GAH77977.1"/>
    <property type="molecule type" value="Genomic_DNA"/>
</dbReference>
<accession>X1I8I4</accession>
<feature type="non-terminal residue" evidence="1">
    <location>
        <position position="35"/>
    </location>
</feature>
<gene>
    <name evidence="1" type="ORF">S03H2_67786</name>
</gene>
<dbReference type="AlphaFoldDB" id="X1I8I4"/>
<proteinExistence type="predicted"/>
<evidence type="ECO:0000313" key="1">
    <source>
        <dbReference type="EMBL" id="GAH77977.1"/>
    </source>
</evidence>
<name>X1I8I4_9ZZZZ</name>
<protein>
    <submittedName>
        <fullName evidence="1">Uncharacterized protein</fullName>
    </submittedName>
</protein>
<organism evidence="1">
    <name type="scientific">marine sediment metagenome</name>
    <dbReference type="NCBI Taxonomy" id="412755"/>
    <lineage>
        <taxon>unclassified sequences</taxon>
        <taxon>metagenomes</taxon>
        <taxon>ecological metagenomes</taxon>
    </lineage>
</organism>
<sequence length="35" mass="4206">MQVVRDELGRFVKGHEGYKAKPWLGKHLSKEIRRR</sequence>
<reference evidence="1" key="1">
    <citation type="journal article" date="2014" name="Front. Microbiol.">
        <title>High frequency of phylogenetically diverse reductive dehalogenase-homologous genes in deep subseafloor sedimentary metagenomes.</title>
        <authorList>
            <person name="Kawai M."/>
            <person name="Futagami T."/>
            <person name="Toyoda A."/>
            <person name="Takaki Y."/>
            <person name="Nishi S."/>
            <person name="Hori S."/>
            <person name="Arai W."/>
            <person name="Tsubouchi T."/>
            <person name="Morono Y."/>
            <person name="Uchiyama I."/>
            <person name="Ito T."/>
            <person name="Fujiyama A."/>
            <person name="Inagaki F."/>
            <person name="Takami H."/>
        </authorList>
    </citation>
    <scope>NUCLEOTIDE SEQUENCE</scope>
    <source>
        <strain evidence="1">Expedition CK06-06</strain>
    </source>
</reference>